<proteinExistence type="predicted"/>
<protein>
    <submittedName>
        <fullName evidence="1">Uncharacterized protein</fullName>
    </submittedName>
</protein>
<name>A0A8S5RCB2_9VIRU</name>
<evidence type="ECO:0000313" key="1">
    <source>
        <dbReference type="EMBL" id="DAE29062.1"/>
    </source>
</evidence>
<dbReference type="EMBL" id="BK059092">
    <property type="protein sequence ID" value="DAE29062.1"/>
    <property type="molecule type" value="Genomic_DNA"/>
</dbReference>
<reference evidence="1" key="1">
    <citation type="journal article" date="2021" name="Proc. Natl. Acad. Sci. U.S.A.">
        <title>A Catalog of Tens of Thousands of Viruses from Human Metagenomes Reveals Hidden Associations with Chronic Diseases.</title>
        <authorList>
            <person name="Tisza M.J."/>
            <person name="Buck C.B."/>
        </authorList>
    </citation>
    <scope>NUCLEOTIDE SEQUENCE</scope>
    <source>
        <strain evidence="1">CtPYc18</strain>
    </source>
</reference>
<accession>A0A8S5RCB2</accession>
<organism evidence="1">
    <name type="scientific">virus sp. ctPYc18</name>
    <dbReference type="NCBI Taxonomy" id="2828251"/>
    <lineage>
        <taxon>Viruses</taxon>
    </lineage>
</organism>
<sequence length="42" mass="4516">MLFRLNVVAVAVGTSLNLNFTLCIDMSAYPGFPKTVASLVNK</sequence>